<dbReference type="EMBL" id="CM056815">
    <property type="protein sequence ID" value="KAJ8629761.1"/>
    <property type="molecule type" value="Genomic_DNA"/>
</dbReference>
<comment type="caution">
    <text evidence="1">The sequence shown here is derived from an EMBL/GenBank/DDBJ whole genome shotgun (WGS) entry which is preliminary data.</text>
</comment>
<evidence type="ECO:0000313" key="1">
    <source>
        <dbReference type="EMBL" id="KAJ8629761.1"/>
    </source>
</evidence>
<name>A0ACC2L8K7_PERAE</name>
<accession>A0ACC2L8K7</accession>
<keyword evidence="2" id="KW-1185">Reference proteome</keyword>
<sequence length="85" mass="10077">MTNWVDLPNDVLERIFNSCIIPDQIRMQSVCKSWRSILMYGIPRKLPWLMTLPNNNNKEEEEEDPPPESRLFCSLSKQEIHTLDM</sequence>
<gene>
    <name evidence="1" type="ORF">MRB53_023084</name>
</gene>
<reference evidence="1 2" key="1">
    <citation type="journal article" date="2022" name="Hortic Res">
        <title>A haplotype resolved chromosomal level avocado genome allows analysis of novel avocado genes.</title>
        <authorList>
            <person name="Nath O."/>
            <person name="Fletcher S.J."/>
            <person name="Hayward A."/>
            <person name="Shaw L.M."/>
            <person name="Masouleh A.K."/>
            <person name="Furtado A."/>
            <person name="Henry R.J."/>
            <person name="Mitter N."/>
        </authorList>
    </citation>
    <scope>NUCLEOTIDE SEQUENCE [LARGE SCALE GENOMIC DNA]</scope>
    <source>
        <strain evidence="2">cv. Hass</strain>
    </source>
</reference>
<protein>
    <submittedName>
        <fullName evidence="1">Uncharacterized protein</fullName>
    </submittedName>
</protein>
<proteinExistence type="predicted"/>
<organism evidence="1 2">
    <name type="scientific">Persea americana</name>
    <name type="common">Avocado</name>
    <dbReference type="NCBI Taxonomy" id="3435"/>
    <lineage>
        <taxon>Eukaryota</taxon>
        <taxon>Viridiplantae</taxon>
        <taxon>Streptophyta</taxon>
        <taxon>Embryophyta</taxon>
        <taxon>Tracheophyta</taxon>
        <taxon>Spermatophyta</taxon>
        <taxon>Magnoliopsida</taxon>
        <taxon>Magnoliidae</taxon>
        <taxon>Laurales</taxon>
        <taxon>Lauraceae</taxon>
        <taxon>Persea</taxon>
    </lineage>
</organism>
<dbReference type="Proteomes" id="UP001234297">
    <property type="component" value="Chromosome 7"/>
</dbReference>
<evidence type="ECO:0000313" key="2">
    <source>
        <dbReference type="Proteomes" id="UP001234297"/>
    </source>
</evidence>